<dbReference type="EMBL" id="NIBG01000015">
    <property type="protein sequence ID" value="PAB58490.1"/>
    <property type="molecule type" value="Genomic_DNA"/>
</dbReference>
<dbReference type="SUPFAM" id="SSF158499">
    <property type="entry name" value="DnaD domain-like"/>
    <property type="match status" value="2"/>
</dbReference>
<organism evidence="3 4">
    <name type="scientific">Anaeromicrobium sediminis</name>
    <dbReference type="NCBI Taxonomy" id="1478221"/>
    <lineage>
        <taxon>Bacteria</taxon>
        <taxon>Bacillati</taxon>
        <taxon>Bacillota</taxon>
        <taxon>Clostridia</taxon>
        <taxon>Peptostreptococcales</taxon>
        <taxon>Thermotaleaceae</taxon>
        <taxon>Anaeromicrobium</taxon>
    </lineage>
</organism>
<feature type="domain" description="DnaB/C C-terminal" evidence="2">
    <location>
        <begin position="151"/>
        <end position="221"/>
    </location>
</feature>
<sequence>MHFFKETTKIDLGDTSVENIFINDFMPMANGTHVKVYLLGYKYANDRDPSLSVNNQTIGRHLSIPLSDVMDAWDFWEKKGIIKKHFTSDDNPYDFTVEFLSLKQLYIDNNYKATNSVAEADEPVSGTYSCSAKDLLEAKKVPEINDMFYEVNQLLKRSLYPNEMKIVLEWIYNYSMDPDLIIRAFDYCVEKKNIKNINYVGAVIRNWYDNGITTGEKLDNYLEQTDTKFSQYKRVFKALGFGHRPPSENEKRIMDVWFNEWNFSMELVLKACENSSKTSNPNINFINSILKGWKQDKINTIDEVNAKEAAHKEKGAVNKAPVKKGFSNNRFHNFKQRTDKYSSDELEKLVRRKR</sequence>
<keyword evidence="4" id="KW-1185">Reference proteome</keyword>
<name>A0A267MI63_9FIRM</name>
<dbReference type="PANTHER" id="PTHR37293">
    <property type="entry name" value="PHAGE REPLICATION PROTEIN-RELATED"/>
    <property type="match status" value="1"/>
</dbReference>
<dbReference type="InterPro" id="IPR053162">
    <property type="entry name" value="DnaD"/>
</dbReference>
<dbReference type="Pfam" id="PF07261">
    <property type="entry name" value="DnaB_2"/>
    <property type="match status" value="2"/>
</dbReference>
<dbReference type="AlphaFoldDB" id="A0A267MI63"/>
<dbReference type="PIRSF" id="PIRSF033722">
    <property type="entry name" value="DnaD_CA_C3587_prd"/>
    <property type="match status" value="1"/>
</dbReference>
<feature type="domain" description="DnaB/C C-terminal" evidence="2">
    <location>
        <begin position="243"/>
        <end position="307"/>
    </location>
</feature>
<accession>A0A267MI63</accession>
<dbReference type="InterPro" id="IPR017019">
    <property type="entry name" value="DNA_replication_prd_bac"/>
</dbReference>
<dbReference type="Gene3D" id="1.10.10.630">
    <property type="entry name" value="DnaD domain-like"/>
    <property type="match status" value="2"/>
</dbReference>
<evidence type="ECO:0000256" key="1">
    <source>
        <dbReference type="ARBA" id="ARBA00093462"/>
    </source>
</evidence>
<protein>
    <submittedName>
        <fullName evidence="3">Primosomal replication protein N</fullName>
    </submittedName>
</protein>
<dbReference type="OrthoDB" id="1652900at2"/>
<gene>
    <name evidence="3" type="ORF">CCE28_15425</name>
</gene>
<evidence type="ECO:0000313" key="4">
    <source>
        <dbReference type="Proteomes" id="UP000216024"/>
    </source>
</evidence>
<dbReference type="RefSeq" id="WP_095134620.1">
    <property type="nucleotide sequence ID" value="NZ_NIBG01000015.1"/>
</dbReference>
<reference evidence="3 4" key="1">
    <citation type="submission" date="2017-06" db="EMBL/GenBank/DDBJ databases">
        <title>Draft genome sequence of anaerobic fermentative bacterium Anaeromicrobium sediminis DY2726D isolated from West Pacific Ocean sediments.</title>
        <authorList>
            <person name="Zeng X."/>
        </authorList>
    </citation>
    <scope>NUCLEOTIDE SEQUENCE [LARGE SCALE GENOMIC DNA]</scope>
    <source>
        <strain evidence="3 4">DY2726D</strain>
    </source>
</reference>
<dbReference type="Proteomes" id="UP000216024">
    <property type="component" value="Unassembled WGS sequence"/>
</dbReference>
<dbReference type="PANTHER" id="PTHR37293:SF5">
    <property type="entry name" value="DNA REPLICATION PROTEIN"/>
    <property type="match status" value="1"/>
</dbReference>
<comment type="caution">
    <text evidence="3">The sequence shown here is derived from an EMBL/GenBank/DDBJ whole genome shotgun (WGS) entry which is preliminary data.</text>
</comment>
<dbReference type="InterPro" id="IPR034829">
    <property type="entry name" value="DnaD-like_sf"/>
</dbReference>
<dbReference type="InterPro" id="IPR006343">
    <property type="entry name" value="DnaB/C_C"/>
</dbReference>
<comment type="similarity">
    <text evidence="1">Belongs to the DnaB/DnaD family.</text>
</comment>
<proteinExistence type="inferred from homology"/>
<dbReference type="NCBIfam" id="TIGR01446">
    <property type="entry name" value="DnaD_dom"/>
    <property type="match status" value="2"/>
</dbReference>
<evidence type="ECO:0000313" key="3">
    <source>
        <dbReference type="EMBL" id="PAB58490.1"/>
    </source>
</evidence>
<evidence type="ECO:0000259" key="2">
    <source>
        <dbReference type="Pfam" id="PF07261"/>
    </source>
</evidence>